<feature type="compositionally biased region" description="Polar residues" evidence="3">
    <location>
        <begin position="646"/>
        <end position="657"/>
    </location>
</feature>
<dbReference type="InterPro" id="IPR013909">
    <property type="entry name" value="NuBaID_C"/>
</dbReference>
<feature type="domain" description="C3HC-type" evidence="4">
    <location>
        <begin position="71"/>
        <end position="186"/>
    </location>
</feature>
<keyword evidence="2" id="KW-0539">Nucleus</keyword>
<feature type="compositionally biased region" description="Basic and acidic residues" evidence="3">
    <location>
        <begin position="1128"/>
        <end position="1140"/>
    </location>
</feature>
<feature type="region of interest" description="Disordered" evidence="3">
    <location>
        <begin position="921"/>
        <end position="991"/>
    </location>
</feature>
<feature type="domain" description="NuBaID C-terminal" evidence="5">
    <location>
        <begin position="245"/>
        <end position="329"/>
    </location>
</feature>
<feature type="region of interest" description="Disordered" evidence="3">
    <location>
        <begin position="851"/>
        <end position="902"/>
    </location>
</feature>
<evidence type="ECO:0000256" key="1">
    <source>
        <dbReference type="ARBA" id="ARBA00004123"/>
    </source>
</evidence>
<feature type="compositionally biased region" description="Basic and acidic residues" evidence="3">
    <location>
        <begin position="457"/>
        <end position="466"/>
    </location>
</feature>
<gene>
    <name evidence="6" type="ORF">BCR42DRAFT_426041</name>
</gene>
<feature type="compositionally biased region" description="Acidic residues" evidence="3">
    <location>
        <begin position="1451"/>
        <end position="1461"/>
    </location>
</feature>
<evidence type="ECO:0000313" key="6">
    <source>
        <dbReference type="EMBL" id="ORZ07696.1"/>
    </source>
</evidence>
<feature type="region of interest" description="Disordered" evidence="3">
    <location>
        <begin position="689"/>
        <end position="822"/>
    </location>
</feature>
<evidence type="ECO:0000313" key="7">
    <source>
        <dbReference type="Proteomes" id="UP000193560"/>
    </source>
</evidence>
<dbReference type="OrthoDB" id="2592092at2759"/>
<keyword evidence="7" id="KW-1185">Reference proteome</keyword>
<feature type="compositionally biased region" description="Basic and acidic residues" evidence="3">
    <location>
        <begin position="1213"/>
        <end position="1240"/>
    </location>
</feature>
<feature type="compositionally biased region" description="Polar residues" evidence="3">
    <location>
        <begin position="587"/>
        <end position="607"/>
    </location>
</feature>
<feature type="region of interest" description="Disordered" evidence="3">
    <location>
        <begin position="1007"/>
        <end position="1044"/>
    </location>
</feature>
<evidence type="ECO:0008006" key="8">
    <source>
        <dbReference type="Google" id="ProtNLM"/>
    </source>
</evidence>
<feature type="compositionally biased region" description="Polar residues" evidence="3">
    <location>
        <begin position="969"/>
        <end position="988"/>
    </location>
</feature>
<feature type="compositionally biased region" description="Polar residues" evidence="3">
    <location>
        <begin position="469"/>
        <end position="482"/>
    </location>
</feature>
<evidence type="ECO:0000256" key="2">
    <source>
        <dbReference type="ARBA" id="ARBA00023242"/>
    </source>
</evidence>
<accession>A0A1X2I248</accession>
<evidence type="ECO:0000259" key="4">
    <source>
        <dbReference type="Pfam" id="PF07967"/>
    </source>
</evidence>
<feature type="compositionally biased region" description="Polar residues" evidence="3">
    <location>
        <begin position="1141"/>
        <end position="1157"/>
    </location>
</feature>
<comment type="subcellular location">
    <subcellularLocation>
        <location evidence="1">Nucleus</location>
    </subcellularLocation>
</comment>
<feature type="compositionally biased region" description="Acidic residues" evidence="3">
    <location>
        <begin position="1182"/>
        <end position="1193"/>
    </location>
</feature>
<dbReference type="Pfam" id="PF08600">
    <property type="entry name" value="NuBaID_C"/>
    <property type="match status" value="1"/>
</dbReference>
<feature type="region of interest" description="Disordered" evidence="3">
    <location>
        <begin position="1440"/>
        <end position="1461"/>
    </location>
</feature>
<feature type="compositionally biased region" description="Polar residues" evidence="3">
    <location>
        <begin position="875"/>
        <end position="898"/>
    </location>
</feature>
<feature type="region of interest" description="Disordered" evidence="3">
    <location>
        <begin position="1060"/>
        <end position="1088"/>
    </location>
</feature>
<evidence type="ECO:0000256" key="3">
    <source>
        <dbReference type="SAM" id="MobiDB-lite"/>
    </source>
</evidence>
<feature type="region of interest" description="Disordered" evidence="3">
    <location>
        <begin position="407"/>
        <end position="519"/>
    </location>
</feature>
<feature type="region of interest" description="Disordered" evidence="3">
    <location>
        <begin position="1117"/>
        <end position="1172"/>
    </location>
</feature>
<dbReference type="InterPro" id="IPR012935">
    <property type="entry name" value="NuBaID_N"/>
</dbReference>
<protein>
    <recommendedName>
        <fullName evidence="8">C3HC zinc finger-like-domain-containing protein</fullName>
    </recommendedName>
</protein>
<dbReference type="STRING" id="90262.A0A1X2I248"/>
<feature type="compositionally biased region" description="Polar residues" evidence="3">
    <location>
        <begin position="730"/>
        <end position="742"/>
    </location>
</feature>
<dbReference type="EMBL" id="MCGE01000034">
    <property type="protein sequence ID" value="ORZ07696.1"/>
    <property type="molecule type" value="Genomic_DNA"/>
</dbReference>
<feature type="region of interest" description="Disordered" evidence="3">
    <location>
        <begin position="1181"/>
        <end position="1200"/>
    </location>
</feature>
<feature type="compositionally biased region" description="Polar residues" evidence="3">
    <location>
        <begin position="1343"/>
        <end position="1362"/>
    </location>
</feature>
<feature type="region of interest" description="Disordered" evidence="3">
    <location>
        <begin position="567"/>
        <end position="607"/>
    </location>
</feature>
<proteinExistence type="predicted"/>
<name>A0A1X2I248_9FUNG</name>
<feature type="region of interest" description="Disordered" evidence="3">
    <location>
        <begin position="1213"/>
        <end position="1419"/>
    </location>
</feature>
<feature type="compositionally biased region" description="Polar residues" evidence="3">
    <location>
        <begin position="805"/>
        <end position="819"/>
    </location>
</feature>
<feature type="compositionally biased region" description="Basic and acidic residues" evidence="3">
    <location>
        <begin position="426"/>
        <end position="441"/>
    </location>
</feature>
<dbReference type="GO" id="GO:0008270">
    <property type="term" value="F:zinc ion binding"/>
    <property type="evidence" value="ECO:0007669"/>
    <property type="project" value="InterPro"/>
</dbReference>
<feature type="compositionally biased region" description="Polar residues" evidence="3">
    <location>
        <begin position="442"/>
        <end position="456"/>
    </location>
</feature>
<evidence type="ECO:0000259" key="5">
    <source>
        <dbReference type="Pfam" id="PF08600"/>
    </source>
</evidence>
<feature type="compositionally biased region" description="Basic and acidic residues" evidence="3">
    <location>
        <begin position="1018"/>
        <end position="1035"/>
    </location>
</feature>
<feature type="compositionally biased region" description="Acidic residues" evidence="3">
    <location>
        <begin position="1323"/>
        <end position="1342"/>
    </location>
</feature>
<feature type="compositionally biased region" description="Basic and acidic residues" evidence="3">
    <location>
        <begin position="716"/>
        <end position="725"/>
    </location>
</feature>
<sequence length="1461" mass="162746">MTDDITTSVRSGALVATELQQLIESSRKQFDLPPYVDPKEYEAWKQEKNDIQTQQRTLRDQYLNLDRTYTGRDRYLERLSTYSAPFISNTTPVRADQCAMHGWIDTKERHTIANTEIYRLTCQQCSAFLDVPNLTSANPDFVSVKRIYSLYPKFLNENHSDVCFWHTTSCHISVCAFPLVTTSDAFNLLETHGKLFQQWGNELPVINTSFDQSKMRILHRIVKAIEGIDVFSFPQQQLTAIHETAYLLPMFGWHCLEEHDYRLLKCTCCFRHVLVSNYLRMNDDATLDINKSMAAQSSPTSRPERINGVFDPLNEHRPYCPWRNRDTARMNIKDSFFVPPKQPLNGCDWMLEIMCKEWFRMTTEDEKHPRHGEFRQNAERYLSTSIASNSWMTSDLTKYALSKSLKRTISDSSSDQSSPNKKDKRQHTPDANDEQIQKLETEITNDTSAPDSTLSTTKDKDIKEGSHANAHSPTQTMTSPVNSSLQDSSPSSLPQYETPEVAGSEMSIEKSLESATTELQPQNLDIAAFTTLESSSELEFGSTLENKATGEETGMDQVAVIEHDVGIRTEDDKTGTTANEGIPSGVVDNQDTNESQETIPSEQHYSELTSADDDQTTIAGHDIKTTQIEPSPADAASNMNDDEQGNIPTTDNGDIIETNQVEATLDTELSGGESKDVLQHDVKEDYLLTPNGEAVSTPTSWGLADTDNTMSALGEDENKADRATMEIENDSGNMDNYASITADSDKQQPDTQQDENDDLLSSAYSGGNEGNMDVANNDLDLYDHQPESTPTIETEIDHTKKQKHNIQNDSATTPTTTGEEPSIDIVEHDLAMEEKAPADMVETTAETVDHMDFDQEENEQQTKTTMELELDELDTVNSPNAENPDIASNNDDQLSQLPKATESDVQLDHIATPQDILDANITTPKDIKDDNMPASPDAPIIHKDDEAISQDIEGENAIPDDMGKDEHTALTNMDTDGTALQDSESTGMSPHAADELNVATPLNMVDHNTTNESEYDDKDSTQDKPGDEPTTHTMDDNEVTGQDVHTADTINLVASYDNMESTTNESGTQINEQEMGQGNIADTGDHEETQTYLEHGELDDAITDVETGVEIVEIPVNQESDVVTSENVNDKTDQQYESKESQTVSSDLHNDTQTTDNIDYEEIKSSDADEQLIDESYQTIDEQVEEDIGEVEDAQNPSSPLVAVEVVAVDDEIINKDTTELDEPKTAIDEVSDEKVHDNNNETDLDENSGAEDQSNKDNNNDFLDEHDSNDIQDEDTDNHSSLDQHDETDKEENNENNSLLDQTNEALLVEADNNESSLDQQDNTDYDDLMEQNTTEIDEQDFNSNNQSAPVPSSPRNGSNNDGEKSEVEGNDIAVAQDLGTEGQTMVDADHNASLNDPFIISPSSTTPQPGIDQDRKDDDHLMAYEEDETVTEVMDATALTDDNNKDDEAMLEQDDLMEE</sequence>
<dbReference type="Proteomes" id="UP000193560">
    <property type="component" value="Unassembled WGS sequence"/>
</dbReference>
<feature type="compositionally biased region" description="Basic and acidic residues" evidence="3">
    <location>
        <begin position="1254"/>
        <end position="1270"/>
    </location>
</feature>
<comment type="caution">
    <text evidence="6">The sequence shown here is derived from an EMBL/GenBank/DDBJ whole genome shotgun (WGS) entry which is preliminary data.</text>
</comment>
<dbReference type="Pfam" id="PF07967">
    <property type="entry name" value="zf-C3HC"/>
    <property type="match status" value="1"/>
</dbReference>
<dbReference type="GO" id="GO:0005634">
    <property type="term" value="C:nucleus"/>
    <property type="evidence" value="ECO:0007669"/>
    <property type="project" value="UniProtKB-SubCell"/>
</dbReference>
<organism evidence="6 7">
    <name type="scientific">Absidia repens</name>
    <dbReference type="NCBI Taxonomy" id="90262"/>
    <lineage>
        <taxon>Eukaryota</taxon>
        <taxon>Fungi</taxon>
        <taxon>Fungi incertae sedis</taxon>
        <taxon>Mucoromycota</taxon>
        <taxon>Mucoromycotina</taxon>
        <taxon>Mucoromycetes</taxon>
        <taxon>Mucorales</taxon>
        <taxon>Cunninghamellaceae</taxon>
        <taxon>Absidia</taxon>
    </lineage>
</organism>
<feature type="compositionally biased region" description="Polar residues" evidence="3">
    <location>
        <begin position="1117"/>
        <end position="1127"/>
    </location>
</feature>
<reference evidence="6 7" key="1">
    <citation type="submission" date="2016-07" db="EMBL/GenBank/DDBJ databases">
        <title>Pervasive Adenine N6-methylation of Active Genes in Fungi.</title>
        <authorList>
            <consortium name="DOE Joint Genome Institute"/>
            <person name="Mondo S.J."/>
            <person name="Dannebaum R.O."/>
            <person name="Kuo R.C."/>
            <person name="Labutti K."/>
            <person name="Haridas S."/>
            <person name="Kuo A."/>
            <person name="Salamov A."/>
            <person name="Ahrendt S.R."/>
            <person name="Lipzen A."/>
            <person name="Sullivan W."/>
            <person name="Andreopoulos W.B."/>
            <person name="Clum A."/>
            <person name="Lindquist E."/>
            <person name="Daum C."/>
            <person name="Ramamoorthy G.K."/>
            <person name="Gryganskyi A."/>
            <person name="Culley D."/>
            <person name="Magnuson J.K."/>
            <person name="James T.Y."/>
            <person name="O'Malley M.A."/>
            <person name="Stajich J.E."/>
            <person name="Spatafora J.W."/>
            <person name="Visel A."/>
            <person name="Grigoriev I.V."/>
        </authorList>
    </citation>
    <scope>NUCLEOTIDE SEQUENCE [LARGE SCALE GENOMIC DNA]</scope>
    <source>
        <strain evidence="6 7">NRRL 1336</strain>
    </source>
</reference>
<feature type="region of interest" description="Disordered" evidence="3">
    <location>
        <begin position="623"/>
        <end position="657"/>
    </location>
</feature>
<feature type="compositionally biased region" description="Basic and acidic residues" evidence="3">
    <location>
        <begin position="1278"/>
        <end position="1294"/>
    </location>
</feature>
<feature type="compositionally biased region" description="Acidic residues" evidence="3">
    <location>
        <begin position="1241"/>
        <end position="1250"/>
    </location>
</feature>
<feature type="compositionally biased region" description="Polar residues" evidence="3">
    <location>
        <begin position="1060"/>
        <end position="1076"/>
    </location>
</feature>
<feature type="compositionally biased region" description="Low complexity" evidence="3">
    <location>
        <begin position="483"/>
        <end position="495"/>
    </location>
</feature>
<feature type="compositionally biased region" description="Polar residues" evidence="3">
    <location>
        <begin position="694"/>
        <end position="711"/>
    </location>
</feature>